<reference evidence="7 8" key="1">
    <citation type="journal article" date="2016" name="J. Microbiol.">
        <title>Dankookia rubra gen. nov., sp. nov., an alphaproteobacterium isolated from sediment of a shallow stream.</title>
        <authorList>
            <person name="Kim W.H."/>
            <person name="Kim D.H."/>
            <person name="Kang K."/>
            <person name="Ahn T.Y."/>
        </authorList>
    </citation>
    <scope>NUCLEOTIDE SEQUENCE [LARGE SCALE GENOMIC DNA]</scope>
    <source>
        <strain evidence="7 8">JCM30602</strain>
    </source>
</reference>
<dbReference type="OrthoDB" id="9774675at2"/>
<dbReference type="NCBIfam" id="TIGR02734">
    <property type="entry name" value="crtI_fam"/>
    <property type="match status" value="1"/>
</dbReference>
<sequence>MSRRVVIIGAGVGGLAAALDLAARGREVLVLDRAAAPGGKMRQIAIGDARIDGGPTVFTMRWVFEELFAAAGATLADHLSLAPVSVLARHAWDGDAARLDLFADIGASADAIGAFAGAAEARGYLDFVARAKRTYAALEGPFIRGGRPTPVSLVSRAGIGGVGRLLQTSPFSSLWAALGEHFKDQRLRQLFGRYATYVGSSPFLAPATLMLIAHVEQSGVWLVEGGMHRIARAIERLAESKGAQFRYGAEVAAILTQGGRARGVRLADGEVIEAAAVVANADASAIGSGRFGPGVAKAVEAVPWSRRSLSAVTWAMHVATAGFPLVRHNVFFSRDYPGEFADLSVRARVPATPTVYVCAQDRGDDDAHPGGPERLLCLINAPARGDTKSMTAAEIAAAAEASFGLLQRAGLSVYRDPAREVLTTPFGFERLFPATGGALYGMAVHGWQASFSRPGARTRLPGLYLAGGSAHPGAGVPMATLSGRLAAAAVLEDAG</sequence>
<dbReference type="NCBIfam" id="NF045637">
    <property type="entry name" value="carotdesatCrtDProt"/>
    <property type="match status" value="1"/>
</dbReference>
<proteinExistence type="inferred from homology"/>
<comment type="caution">
    <text evidence="7">The sequence shown here is derived from an EMBL/GenBank/DDBJ whole genome shotgun (WGS) entry which is preliminary data.</text>
</comment>
<evidence type="ECO:0000259" key="6">
    <source>
        <dbReference type="Pfam" id="PF01593"/>
    </source>
</evidence>
<name>A0A4R5QC45_9PROT</name>
<organism evidence="7 8">
    <name type="scientific">Dankookia rubra</name>
    <dbReference type="NCBI Taxonomy" id="1442381"/>
    <lineage>
        <taxon>Bacteria</taxon>
        <taxon>Pseudomonadati</taxon>
        <taxon>Pseudomonadota</taxon>
        <taxon>Alphaproteobacteria</taxon>
        <taxon>Acetobacterales</taxon>
        <taxon>Roseomonadaceae</taxon>
        <taxon>Dankookia</taxon>
    </lineage>
</organism>
<evidence type="ECO:0000256" key="4">
    <source>
        <dbReference type="ARBA" id="ARBA00023002"/>
    </source>
</evidence>
<protein>
    <submittedName>
        <fullName evidence="7">Phytoene desaturase</fullName>
    </submittedName>
</protein>
<dbReference type="GO" id="GO:0016117">
    <property type="term" value="P:carotenoid biosynthetic process"/>
    <property type="evidence" value="ECO:0007669"/>
    <property type="project" value="UniProtKB-KW"/>
</dbReference>
<dbReference type="InterPro" id="IPR036188">
    <property type="entry name" value="FAD/NAD-bd_sf"/>
</dbReference>
<dbReference type="AlphaFoldDB" id="A0A4R5QC45"/>
<gene>
    <name evidence="7" type="primary">crtI</name>
    <name evidence="7" type="ORF">E2C06_23480</name>
</gene>
<dbReference type="Gene3D" id="3.50.50.60">
    <property type="entry name" value="FAD/NAD(P)-binding domain"/>
    <property type="match status" value="2"/>
</dbReference>
<dbReference type="PANTHER" id="PTHR43734">
    <property type="entry name" value="PHYTOENE DESATURASE"/>
    <property type="match status" value="1"/>
</dbReference>
<evidence type="ECO:0000256" key="3">
    <source>
        <dbReference type="ARBA" id="ARBA00022746"/>
    </source>
</evidence>
<evidence type="ECO:0000256" key="5">
    <source>
        <dbReference type="RuleBase" id="RU362075"/>
    </source>
</evidence>
<keyword evidence="8" id="KW-1185">Reference proteome</keyword>
<dbReference type="EMBL" id="SMSJ01000043">
    <property type="protein sequence ID" value="TDH60188.1"/>
    <property type="molecule type" value="Genomic_DNA"/>
</dbReference>
<dbReference type="Proteomes" id="UP000295096">
    <property type="component" value="Unassembled WGS sequence"/>
</dbReference>
<evidence type="ECO:0000313" key="8">
    <source>
        <dbReference type="Proteomes" id="UP000295096"/>
    </source>
</evidence>
<dbReference type="InterPro" id="IPR054841">
    <property type="entry name" value="carotdesatCrtD"/>
</dbReference>
<accession>A0A4R5QC45</accession>
<evidence type="ECO:0000313" key="7">
    <source>
        <dbReference type="EMBL" id="TDH60188.1"/>
    </source>
</evidence>
<dbReference type="PANTHER" id="PTHR43734:SF7">
    <property type="entry name" value="4,4'-DIAPONEUROSPORENE OXYGENASE"/>
    <property type="match status" value="1"/>
</dbReference>
<dbReference type="RefSeq" id="WP_133291025.1">
    <property type="nucleotide sequence ID" value="NZ_SMSJ01000043.1"/>
</dbReference>
<dbReference type="InterPro" id="IPR002937">
    <property type="entry name" value="Amino_oxidase"/>
</dbReference>
<dbReference type="Pfam" id="PF01593">
    <property type="entry name" value="Amino_oxidase"/>
    <property type="match status" value="1"/>
</dbReference>
<dbReference type="PROSITE" id="PS00982">
    <property type="entry name" value="PHYTOENE_DH"/>
    <property type="match status" value="1"/>
</dbReference>
<dbReference type="SUPFAM" id="SSF51905">
    <property type="entry name" value="FAD/NAD(P)-binding domain"/>
    <property type="match status" value="1"/>
</dbReference>
<feature type="domain" description="Amine oxidase" evidence="6">
    <location>
        <begin position="13"/>
        <end position="491"/>
    </location>
</feature>
<dbReference type="InterPro" id="IPR008150">
    <property type="entry name" value="Phytoene_DH_bac_CS"/>
</dbReference>
<dbReference type="InterPro" id="IPR014105">
    <property type="entry name" value="Carotenoid/retinoid_OxRdtase"/>
</dbReference>
<dbReference type="GO" id="GO:0016627">
    <property type="term" value="F:oxidoreductase activity, acting on the CH-CH group of donors"/>
    <property type="evidence" value="ECO:0007669"/>
    <property type="project" value="UniProtKB-ARBA"/>
</dbReference>
<keyword evidence="3 5" id="KW-0125">Carotenoid biosynthesis</keyword>
<evidence type="ECO:0000256" key="1">
    <source>
        <dbReference type="ARBA" id="ARBA00004829"/>
    </source>
</evidence>
<keyword evidence="4 5" id="KW-0560">Oxidoreductase</keyword>
<comment type="similarity">
    <text evidence="2 5">Belongs to the carotenoid/retinoid oxidoreductase family.</text>
</comment>
<comment type="pathway">
    <text evidence="1 5">Carotenoid biosynthesis.</text>
</comment>
<evidence type="ECO:0000256" key="2">
    <source>
        <dbReference type="ARBA" id="ARBA00006046"/>
    </source>
</evidence>